<keyword evidence="1" id="KW-1133">Transmembrane helix</keyword>
<feature type="transmembrane region" description="Helical" evidence="1">
    <location>
        <begin position="6"/>
        <end position="31"/>
    </location>
</feature>
<gene>
    <name evidence="2" type="ORF">KPC_3517</name>
</gene>
<evidence type="ECO:0000313" key="2">
    <source>
        <dbReference type="EMBL" id="SPL72339.1"/>
    </source>
</evidence>
<name>A0A2U3N452_9GAMM</name>
<dbReference type="InParanoid" id="A0A2U3N452"/>
<dbReference type="RefSeq" id="WP_121975733.1">
    <property type="nucleotide sequence ID" value="NZ_OOGT01000265.1"/>
</dbReference>
<evidence type="ECO:0000313" key="3">
    <source>
        <dbReference type="Proteomes" id="UP000245974"/>
    </source>
</evidence>
<accession>A0A2U3N452</accession>
<keyword evidence="1" id="KW-0812">Transmembrane</keyword>
<evidence type="ECO:0000256" key="1">
    <source>
        <dbReference type="SAM" id="Phobius"/>
    </source>
</evidence>
<reference evidence="3" key="1">
    <citation type="submission" date="2018-03" db="EMBL/GenBank/DDBJ databases">
        <authorList>
            <person name="Blom J."/>
        </authorList>
    </citation>
    <scope>NUCLEOTIDE SEQUENCE [LARGE SCALE GENOMIC DNA]</scope>
    <source>
        <strain evidence="3">KPC-SM-21</strain>
    </source>
</reference>
<organism evidence="2 3">
    <name type="scientific">Acinetobacter stercoris</name>
    <dbReference type="NCBI Taxonomy" id="2126983"/>
    <lineage>
        <taxon>Bacteria</taxon>
        <taxon>Pseudomonadati</taxon>
        <taxon>Pseudomonadota</taxon>
        <taxon>Gammaproteobacteria</taxon>
        <taxon>Moraxellales</taxon>
        <taxon>Moraxellaceae</taxon>
        <taxon>Acinetobacter</taxon>
    </lineage>
</organism>
<feature type="transmembrane region" description="Helical" evidence="1">
    <location>
        <begin position="51"/>
        <end position="73"/>
    </location>
</feature>
<dbReference type="EMBL" id="OOGT01000265">
    <property type="protein sequence ID" value="SPL72339.1"/>
    <property type="molecule type" value="Genomic_DNA"/>
</dbReference>
<protein>
    <submittedName>
        <fullName evidence="2">Uncharacterized protein</fullName>
    </submittedName>
</protein>
<proteinExistence type="predicted"/>
<dbReference type="Proteomes" id="UP000245974">
    <property type="component" value="Unassembled WGS sequence"/>
</dbReference>
<keyword evidence="3" id="KW-1185">Reference proteome</keyword>
<keyword evidence="1" id="KW-0472">Membrane</keyword>
<sequence>MRSWSWIFSSLIAGASLMILLLLIGWSVLLIDFRLPDGQPDNSAIRGFAALFFMAPIITVILSFFYAIVFYILPALLHK</sequence>
<dbReference type="AlphaFoldDB" id="A0A2U3N452"/>